<sequence length="333" mass="34480">MKALVCAQFGALDNLRLQSVPAPTPGPGQVVIQVNAASLNFPDVLMCQGKYQVKPPLPFTPGAEAAGVVCAVGAGVTHWQPGDAVMASTGYGALAEQCVVDATRLARVPAEMSFAQASAMVVTYGTALYALRHCANVQAGETVLVLGAAGGVGSAALQVARQMGARVIAAVSSDAKAALCRRQGADAVLVYTEPEQLKSQVSALAGESGVQVVFDPVGGDYALPAFRALVWGGRYLVVGFAAGAIPAFPLNFALLQARSVLGVYWGEVIRRDPAAYQAVLRQLCDWVVAGQIAPVISAEIGLEQAVEGLKALQARQVTGKLVVRLTDTGWPAR</sequence>
<dbReference type="InterPro" id="IPR011032">
    <property type="entry name" value="GroES-like_sf"/>
</dbReference>
<dbReference type="GO" id="GO:0008270">
    <property type="term" value="F:zinc ion binding"/>
    <property type="evidence" value="ECO:0007669"/>
    <property type="project" value="InterPro"/>
</dbReference>
<gene>
    <name evidence="2" type="ORF">GTU67_11085</name>
</gene>
<reference evidence="2 3" key="1">
    <citation type="submission" date="2020-08" db="EMBL/GenBank/DDBJ databases">
        <title>Paraeoetvoesia sp. YC-7-48 draft genome sequence.</title>
        <authorList>
            <person name="Yao L."/>
        </authorList>
    </citation>
    <scope>NUCLEOTIDE SEQUENCE [LARGE SCALE GENOMIC DNA]</scope>
    <source>
        <strain evidence="3">YC-7-48</strain>
    </source>
</reference>
<dbReference type="InterPro" id="IPR013154">
    <property type="entry name" value="ADH-like_N"/>
</dbReference>
<dbReference type="InterPro" id="IPR051397">
    <property type="entry name" value="Zn-ADH-like_protein"/>
</dbReference>
<accession>A0A842HSR4</accession>
<dbReference type="PROSITE" id="PS01162">
    <property type="entry name" value="QOR_ZETA_CRYSTAL"/>
    <property type="match status" value="1"/>
</dbReference>
<protein>
    <submittedName>
        <fullName evidence="2">NADPH:quinone oxidoreductase family protein</fullName>
    </submittedName>
</protein>
<proteinExistence type="predicted"/>
<evidence type="ECO:0000313" key="2">
    <source>
        <dbReference type="EMBL" id="MBC2770450.1"/>
    </source>
</evidence>
<evidence type="ECO:0000313" key="3">
    <source>
        <dbReference type="Proteomes" id="UP000545386"/>
    </source>
</evidence>
<dbReference type="PANTHER" id="PTHR43677">
    <property type="entry name" value="SHORT-CHAIN DEHYDROGENASE/REDUCTASE"/>
    <property type="match status" value="1"/>
</dbReference>
<dbReference type="Gene3D" id="3.90.180.10">
    <property type="entry name" value="Medium-chain alcohol dehydrogenases, catalytic domain"/>
    <property type="match status" value="1"/>
</dbReference>
<dbReference type="InterPro" id="IPR036291">
    <property type="entry name" value="NAD(P)-bd_dom_sf"/>
</dbReference>
<comment type="caution">
    <text evidence="2">The sequence shown here is derived from an EMBL/GenBank/DDBJ whole genome shotgun (WGS) entry which is preliminary data.</text>
</comment>
<dbReference type="SMART" id="SM00829">
    <property type="entry name" value="PKS_ER"/>
    <property type="match status" value="1"/>
</dbReference>
<dbReference type="InterPro" id="IPR020843">
    <property type="entry name" value="ER"/>
</dbReference>
<dbReference type="Gene3D" id="3.40.50.720">
    <property type="entry name" value="NAD(P)-binding Rossmann-like Domain"/>
    <property type="match status" value="1"/>
</dbReference>
<dbReference type="EMBL" id="JACJUU010000008">
    <property type="protein sequence ID" value="MBC2770450.1"/>
    <property type="molecule type" value="Genomic_DNA"/>
</dbReference>
<dbReference type="SUPFAM" id="SSF51735">
    <property type="entry name" value="NAD(P)-binding Rossmann-fold domains"/>
    <property type="match status" value="1"/>
</dbReference>
<dbReference type="SUPFAM" id="SSF50129">
    <property type="entry name" value="GroES-like"/>
    <property type="match status" value="1"/>
</dbReference>
<dbReference type="InterPro" id="IPR013149">
    <property type="entry name" value="ADH-like_C"/>
</dbReference>
<dbReference type="CDD" id="cd08241">
    <property type="entry name" value="QOR1"/>
    <property type="match status" value="1"/>
</dbReference>
<dbReference type="RefSeq" id="WP_185780127.1">
    <property type="nucleotide sequence ID" value="NZ_JACJUU010000008.1"/>
</dbReference>
<name>A0A842HSR4_9BURK</name>
<dbReference type="AlphaFoldDB" id="A0A842HSR4"/>
<organism evidence="2 3">
    <name type="scientific">Pusillimonas minor</name>
    <dbReference type="NCBI Taxonomy" id="2697024"/>
    <lineage>
        <taxon>Bacteria</taxon>
        <taxon>Pseudomonadati</taxon>
        <taxon>Pseudomonadota</taxon>
        <taxon>Betaproteobacteria</taxon>
        <taxon>Burkholderiales</taxon>
        <taxon>Alcaligenaceae</taxon>
        <taxon>Pusillimonas</taxon>
    </lineage>
</organism>
<evidence type="ECO:0000259" key="1">
    <source>
        <dbReference type="SMART" id="SM00829"/>
    </source>
</evidence>
<dbReference type="GO" id="GO:0016491">
    <property type="term" value="F:oxidoreductase activity"/>
    <property type="evidence" value="ECO:0007669"/>
    <property type="project" value="InterPro"/>
</dbReference>
<dbReference type="Pfam" id="PF00107">
    <property type="entry name" value="ADH_zinc_N"/>
    <property type="match status" value="1"/>
</dbReference>
<feature type="domain" description="Enoyl reductase (ER)" evidence="1">
    <location>
        <begin position="10"/>
        <end position="323"/>
    </location>
</feature>
<dbReference type="PANTHER" id="PTHR43677:SF4">
    <property type="entry name" value="QUINONE OXIDOREDUCTASE-LIKE PROTEIN 2"/>
    <property type="match status" value="1"/>
</dbReference>
<dbReference type="Pfam" id="PF08240">
    <property type="entry name" value="ADH_N"/>
    <property type="match status" value="1"/>
</dbReference>
<dbReference type="InterPro" id="IPR002364">
    <property type="entry name" value="Quin_OxRdtase/zeta-crystal_CS"/>
</dbReference>
<keyword evidence="3" id="KW-1185">Reference proteome</keyword>
<dbReference type="Proteomes" id="UP000545386">
    <property type="component" value="Unassembled WGS sequence"/>
</dbReference>